<keyword evidence="3" id="KW-1185">Reference proteome</keyword>
<dbReference type="RefSeq" id="WP_064330292.1">
    <property type="nucleotide sequence ID" value="NZ_BAABEI010000012.1"/>
</dbReference>
<keyword evidence="1" id="KW-0472">Membrane</keyword>
<comment type="caution">
    <text evidence="2">The sequence shown here is derived from an EMBL/GenBank/DDBJ whole genome shotgun (WGS) entry which is preliminary data.</text>
</comment>
<keyword evidence="2" id="KW-0645">Protease</keyword>
<dbReference type="Proteomes" id="UP000295351">
    <property type="component" value="Unassembled WGS sequence"/>
</dbReference>
<dbReference type="Gene3D" id="2.40.70.10">
    <property type="entry name" value="Acid Proteases"/>
    <property type="match status" value="1"/>
</dbReference>
<dbReference type="InterPro" id="IPR011969">
    <property type="entry name" value="Clan_AA_Asp_peptidase_C"/>
</dbReference>
<dbReference type="GO" id="GO:0004190">
    <property type="term" value="F:aspartic-type endopeptidase activity"/>
    <property type="evidence" value="ECO:0007669"/>
    <property type="project" value="InterPro"/>
</dbReference>
<feature type="transmembrane region" description="Helical" evidence="1">
    <location>
        <begin position="65"/>
        <end position="81"/>
    </location>
</feature>
<keyword evidence="1" id="KW-0812">Transmembrane</keyword>
<dbReference type="AlphaFoldDB" id="A0A4R2CP15"/>
<name>A0A4R2CP15_SHIGR</name>
<accession>A0A4R2CP15</accession>
<feature type="transmembrane region" description="Helical" evidence="1">
    <location>
        <begin position="34"/>
        <end position="53"/>
    </location>
</feature>
<evidence type="ECO:0000313" key="3">
    <source>
        <dbReference type="Proteomes" id="UP000295351"/>
    </source>
</evidence>
<gene>
    <name evidence="2" type="ORF">EV665_11229</name>
</gene>
<dbReference type="NCBIfam" id="TIGR02281">
    <property type="entry name" value="clan_AA_DTGA"/>
    <property type="match status" value="1"/>
</dbReference>
<protein>
    <submittedName>
        <fullName evidence="2">Aspartyl protease family protein</fullName>
    </submittedName>
</protein>
<dbReference type="GO" id="GO:0006508">
    <property type="term" value="P:proteolysis"/>
    <property type="evidence" value="ECO:0007669"/>
    <property type="project" value="UniProtKB-KW"/>
</dbReference>
<dbReference type="InterPro" id="IPR034122">
    <property type="entry name" value="Retropepsin-like_bacterial"/>
</dbReference>
<dbReference type="PROSITE" id="PS00141">
    <property type="entry name" value="ASP_PROTEASE"/>
    <property type="match status" value="1"/>
</dbReference>
<evidence type="ECO:0000256" key="1">
    <source>
        <dbReference type="SAM" id="Phobius"/>
    </source>
</evidence>
<evidence type="ECO:0000313" key="2">
    <source>
        <dbReference type="EMBL" id="TCN42295.1"/>
    </source>
</evidence>
<dbReference type="InterPro" id="IPR021109">
    <property type="entry name" value="Peptidase_aspartic_dom_sf"/>
</dbReference>
<proteinExistence type="predicted"/>
<dbReference type="EMBL" id="SLVX01000012">
    <property type="protein sequence ID" value="TCN42295.1"/>
    <property type="molecule type" value="Genomic_DNA"/>
</dbReference>
<keyword evidence="1" id="KW-1133">Transmembrane helix</keyword>
<dbReference type="SUPFAM" id="SSF50630">
    <property type="entry name" value="Acid proteases"/>
    <property type="match status" value="1"/>
</dbReference>
<organism evidence="2 3">
    <name type="scientific">Shinella granuli</name>
    <dbReference type="NCBI Taxonomy" id="323621"/>
    <lineage>
        <taxon>Bacteria</taxon>
        <taxon>Pseudomonadati</taxon>
        <taxon>Pseudomonadota</taxon>
        <taxon>Alphaproteobacteria</taxon>
        <taxon>Hyphomicrobiales</taxon>
        <taxon>Rhizobiaceae</taxon>
        <taxon>Shinella</taxon>
    </lineage>
</organism>
<reference evidence="2 3" key="1">
    <citation type="submission" date="2019-03" db="EMBL/GenBank/DDBJ databases">
        <title>Genomic Encyclopedia of Type Strains, Phase IV (KMG-IV): sequencing the most valuable type-strain genomes for metagenomic binning, comparative biology and taxonomic classification.</title>
        <authorList>
            <person name="Goeker M."/>
        </authorList>
    </citation>
    <scope>NUCLEOTIDE SEQUENCE [LARGE SCALE GENOMIC DNA]</scope>
    <source>
        <strain evidence="2 3">DSM 18401</strain>
    </source>
</reference>
<dbReference type="InterPro" id="IPR001969">
    <property type="entry name" value="Aspartic_peptidase_AS"/>
</dbReference>
<keyword evidence="2" id="KW-0378">Hydrolase</keyword>
<dbReference type="Pfam" id="PF13975">
    <property type="entry name" value="gag-asp_proteas"/>
    <property type="match status" value="1"/>
</dbReference>
<sequence length="232" mass="24889">MRLYVLLGILAVGLGALVLNHDSGRTMGMDNNDFGRLVTLSAIATMMAAGVLAGRRQWGESIRQAGIWLVIILLLATGYLYRFDLQEVGNRLTAGLIPGRAVVTTSASGEQILVIHKGVSGHYEADVTIDGTPLRMLVDTGASSVVLSYEDAMRLGINPDNLVFSIDVSTANGRALAAPVTLRQVAIGPILRGTIRGMVTERGRLEQSLLGMSFLETLGSIEITRDELRLKD</sequence>
<dbReference type="CDD" id="cd05483">
    <property type="entry name" value="retropepsin_like_bacteria"/>
    <property type="match status" value="1"/>
</dbReference>